<dbReference type="Proteomes" id="UP000054485">
    <property type="component" value="Unassembled WGS sequence"/>
</dbReference>
<keyword evidence="2" id="KW-1185">Reference proteome</keyword>
<reference evidence="1 2" key="1">
    <citation type="submission" date="2014-04" db="EMBL/GenBank/DDBJ databases">
        <authorList>
            <consortium name="DOE Joint Genome Institute"/>
            <person name="Kuo A."/>
            <person name="Ruytinx J."/>
            <person name="Rineau F."/>
            <person name="Colpaert J."/>
            <person name="Kohler A."/>
            <person name="Nagy L.G."/>
            <person name="Floudas D."/>
            <person name="Copeland A."/>
            <person name="Barry K.W."/>
            <person name="Cichocki N."/>
            <person name="Veneault-Fourrey C."/>
            <person name="LaButti K."/>
            <person name="Lindquist E.A."/>
            <person name="Lipzen A."/>
            <person name="Lundell T."/>
            <person name="Morin E."/>
            <person name="Murat C."/>
            <person name="Sun H."/>
            <person name="Tunlid A."/>
            <person name="Henrissat B."/>
            <person name="Grigoriev I.V."/>
            <person name="Hibbett D.S."/>
            <person name="Martin F."/>
            <person name="Nordberg H.P."/>
            <person name="Cantor M.N."/>
            <person name="Hua S.X."/>
        </authorList>
    </citation>
    <scope>NUCLEOTIDE SEQUENCE [LARGE SCALE GENOMIC DNA]</scope>
    <source>
        <strain evidence="1 2">UH-Slu-Lm8-n1</strain>
    </source>
</reference>
<dbReference type="OrthoDB" id="3239511at2759"/>
<evidence type="ECO:0000313" key="2">
    <source>
        <dbReference type="Proteomes" id="UP000054485"/>
    </source>
</evidence>
<sequence>MAPNRTRLCEPCSQDIKPQGWTTHRKACEVIVEKRHRDQLILDAIRQEKATNSALSSELDGWSRCLNQNQPIPGPSKRTIDVDHHINFTHDIDYPVHEPKPVHTYSRDDIKIEHHLSSGIEAEVYAFNDFKCGPAVLLEAPSNSKPWHPFHSRLEFEVTELALEAGLNNEQTDQLIKICHCCAIGKENFTFKNHKDIHVKWEAASFRITKVVSHSIFRILILIVFKVQFTKEVILVLYDGKMWNFYLHYRDLWGLASDLLGDPHIFPHFVFDVQRLSKFDGETFVCFIDEPYTVQDFWDVQVKEDKDYARKPSWVRDVTNNVLWAIQYLDAHRELSHDQCHFNHVFPHWRDLQHPNQVMNISFADSVMHKDISKADIYTAFEVHTTATISEGRGAVQALTVLIKHYIINTEDDNKSDKDWNFLKLHMLTHLFNDIKAKGASRNYNTKPNEQMHGPLKDWYQDQTNFKDFAEQHPASDFLPGLNDGSLHVKLGSSQAPQTFALIEDTHQNDDAFTNFCVRLSSFLNNFLPACNIPLPDGKRIHLKLDVATHANVIIGCLLFLFDCPVGEDLFPLALVHPFNARTVHDAGLNYLVIDTVDTDMFLQVKEMHLQAGHVVCI</sequence>
<dbReference type="InParanoid" id="A0A0D0AH50"/>
<dbReference type="STRING" id="930992.A0A0D0AH50"/>
<dbReference type="EMBL" id="KN835278">
    <property type="protein sequence ID" value="KIK41151.1"/>
    <property type="molecule type" value="Genomic_DNA"/>
</dbReference>
<dbReference type="HOGENOM" id="CLU_442253_0_0_1"/>
<organism evidence="1 2">
    <name type="scientific">Suillus luteus UH-Slu-Lm8-n1</name>
    <dbReference type="NCBI Taxonomy" id="930992"/>
    <lineage>
        <taxon>Eukaryota</taxon>
        <taxon>Fungi</taxon>
        <taxon>Dikarya</taxon>
        <taxon>Basidiomycota</taxon>
        <taxon>Agaricomycotina</taxon>
        <taxon>Agaricomycetes</taxon>
        <taxon>Agaricomycetidae</taxon>
        <taxon>Boletales</taxon>
        <taxon>Suillineae</taxon>
        <taxon>Suillaceae</taxon>
        <taxon>Suillus</taxon>
    </lineage>
</organism>
<dbReference type="AlphaFoldDB" id="A0A0D0AH50"/>
<accession>A0A0D0AH50</accession>
<name>A0A0D0AH50_9AGAM</name>
<reference evidence="2" key="2">
    <citation type="submission" date="2015-01" db="EMBL/GenBank/DDBJ databases">
        <title>Evolutionary Origins and Diversification of the Mycorrhizal Mutualists.</title>
        <authorList>
            <consortium name="DOE Joint Genome Institute"/>
            <consortium name="Mycorrhizal Genomics Consortium"/>
            <person name="Kohler A."/>
            <person name="Kuo A."/>
            <person name="Nagy L.G."/>
            <person name="Floudas D."/>
            <person name="Copeland A."/>
            <person name="Barry K.W."/>
            <person name="Cichocki N."/>
            <person name="Veneault-Fourrey C."/>
            <person name="LaButti K."/>
            <person name="Lindquist E.A."/>
            <person name="Lipzen A."/>
            <person name="Lundell T."/>
            <person name="Morin E."/>
            <person name="Murat C."/>
            <person name="Riley R."/>
            <person name="Ohm R."/>
            <person name="Sun H."/>
            <person name="Tunlid A."/>
            <person name="Henrissat B."/>
            <person name="Grigoriev I.V."/>
            <person name="Hibbett D.S."/>
            <person name="Martin F."/>
        </authorList>
    </citation>
    <scope>NUCLEOTIDE SEQUENCE [LARGE SCALE GENOMIC DNA]</scope>
    <source>
        <strain evidence="2">UH-Slu-Lm8-n1</strain>
    </source>
</reference>
<protein>
    <submittedName>
        <fullName evidence="1">Uncharacterized protein</fullName>
    </submittedName>
</protein>
<gene>
    <name evidence="1" type="ORF">CY34DRAFT_107460</name>
</gene>
<evidence type="ECO:0000313" key="1">
    <source>
        <dbReference type="EMBL" id="KIK41151.1"/>
    </source>
</evidence>
<proteinExistence type="predicted"/>